<feature type="non-terminal residue" evidence="1">
    <location>
        <position position="1"/>
    </location>
</feature>
<dbReference type="AlphaFoldDB" id="A0A8S2Y2M4"/>
<proteinExistence type="predicted"/>
<dbReference type="Gene3D" id="3.30.420.10">
    <property type="entry name" value="Ribonuclease H-like superfamily/Ribonuclease H"/>
    <property type="match status" value="1"/>
</dbReference>
<reference evidence="1" key="1">
    <citation type="submission" date="2021-02" db="EMBL/GenBank/DDBJ databases">
        <authorList>
            <person name="Nowell W R."/>
        </authorList>
    </citation>
    <scope>NUCLEOTIDE SEQUENCE</scope>
</reference>
<name>A0A8S2Y2M4_9BILA</name>
<gene>
    <name evidence="1" type="ORF">GIL414_LOCUS35992</name>
</gene>
<feature type="non-terminal residue" evidence="1">
    <location>
        <position position="64"/>
    </location>
</feature>
<dbReference type="GO" id="GO:0003676">
    <property type="term" value="F:nucleic acid binding"/>
    <property type="evidence" value="ECO:0007669"/>
    <property type="project" value="InterPro"/>
</dbReference>
<evidence type="ECO:0000313" key="2">
    <source>
        <dbReference type="Proteomes" id="UP000681720"/>
    </source>
</evidence>
<sequence>QSQGSVEISNQDTKQLLGTWIPETNSTKWAKGLRFVQFPKNSCFHRVLNNSPYAILFGNQPKLG</sequence>
<comment type="caution">
    <text evidence="1">The sequence shown here is derived from an EMBL/GenBank/DDBJ whole genome shotgun (WGS) entry which is preliminary data.</text>
</comment>
<dbReference type="EMBL" id="CAJOBJ010088308">
    <property type="protein sequence ID" value="CAF4530271.1"/>
    <property type="molecule type" value="Genomic_DNA"/>
</dbReference>
<dbReference type="Proteomes" id="UP000681720">
    <property type="component" value="Unassembled WGS sequence"/>
</dbReference>
<evidence type="ECO:0000313" key="1">
    <source>
        <dbReference type="EMBL" id="CAF4530271.1"/>
    </source>
</evidence>
<protein>
    <submittedName>
        <fullName evidence="1">Uncharacterized protein</fullName>
    </submittedName>
</protein>
<organism evidence="1 2">
    <name type="scientific">Rotaria magnacalcarata</name>
    <dbReference type="NCBI Taxonomy" id="392030"/>
    <lineage>
        <taxon>Eukaryota</taxon>
        <taxon>Metazoa</taxon>
        <taxon>Spiralia</taxon>
        <taxon>Gnathifera</taxon>
        <taxon>Rotifera</taxon>
        <taxon>Eurotatoria</taxon>
        <taxon>Bdelloidea</taxon>
        <taxon>Philodinida</taxon>
        <taxon>Philodinidae</taxon>
        <taxon>Rotaria</taxon>
    </lineage>
</organism>
<accession>A0A8S2Y2M4</accession>
<dbReference type="InterPro" id="IPR036397">
    <property type="entry name" value="RNaseH_sf"/>
</dbReference>